<dbReference type="Proteomes" id="UP000000599">
    <property type="component" value="Chromosome G"/>
</dbReference>
<evidence type="ECO:0000313" key="5">
    <source>
        <dbReference type="Proteomes" id="UP000000599"/>
    </source>
</evidence>
<keyword evidence="3" id="KW-0812">Transmembrane</keyword>
<dbReference type="VEuPathDB" id="FungiDB:DEHA2G13310g"/>
<dbReference type="InterPro" id="IPR027417">
    <property type="entry name" value="P-loop_NTPase"/>
</dbReference>
<dbReference type="STRING" id="284592.Q6BI55"/>
<dbReference type="KEGG" id="dha:DEHA2G13310g"/>
<dbReference type="GO" id="GO:0005524">
    <property type="term" value="F:ATP binding"/>
    <property type="evidence" value="ECO:0007669"/>
    <property type="project" value="UniProtKB-KW"/>
</dbReference>
<dbReference type="RefSeq" id="XP_462116.2">
    <property type="nucleotide sequence ID" value="XM_462116.1"/>
</dbReference>
<gene>
    <name evidence="4" type="ordered locus">DEHA2G13310g</name>
</gene>
<dbReference type="EMBL" id="CR382139">
    <property type="protein sequence ID" value="CAG90602.2"/>
    <property type="molecule type" value="Genomic_DNA"/>
</dbReference>
<keyword evidence="3" id="KW-1133">Transmembrane helix</keyword>
<dbReference type="GO" id="GO:0031315">
    <property type="term" value="C:extrinsic component of mitochondrial outer membrane"/>
    <property type="evidence" value="ECO:0007669"/>
    <property type="project" value="EnsemblFungi"/>
</dbReference>
<proteinExistence type="inferred from homology"/>
<dbReference type="GO" id="GO:1990143">
    <property type="term" value="C:CoA-synthesizing protein complex"/>
    <property type="evidence" value="ECO:0007669"/>
    <property type="project" value="EnsemblFungi"/>
</dbReference>
<dbReference type="Gene3D" id="3.40.50.300">
    <property type="entry name" value="P-loop containing nucleotide triphosphate hydrolases"/>
    <property type="match status" value="1"/>
</dbReference>
<organism evidence="4 5">
    <name type="scientific">Debaryomyces hansenii (strain ATCC 36239 / CBS 767 / BCRC 21394 / JCM 1990 / NBRC 0083 / IGC 2968)</name>
    <name type="common">Yeast</name>
    <name type="synonym">Torulaspora hansenii</name>
    <dbReference type="NCBI Taxonomy" id="284592"/>
    <lineage>
        <taxon>Eukaryota</taxon>
        <taxon>Fungi</taxon>
        <taxon>Dikarya</taxon>
        <taxon>Ascomycota</taxon>
        <taxon>Saccharomycotina</taxon>
        <taxon>Pichiomycetes</taxon>
        <taxon>Debaryomycetaceae</taxon>
        <taxon>Debaryomyces</taxon>
    </lineage>
</organism>
<dbReference type="PROSITE" id="PS51219">
    <property type="entry name" value="DPCK"/>
    <property type="match status" value="1"/>
</dbReference>
<dbReference type="HOGENOM" id="CLU_057180_0_1_1"/>
<reference evidence="4 5" key="1">
    <citation type="journal article" date="2004" name="Nature">
        <title>Genome evolution in yeasts.</title>
        <authorList>
            <consortium name="Genolevures"/>
            <person name="Dujon B."/>
            <person name="Sherman D."/>
            <person name="Fischer G."/>
            <person name="Durrens P."/>
            <person name="Casaregola S."/>
            <person name="Lafontaine I."/>
            <person name="de Montigny J."/>
            <person name="Marck C."/>
            <person name="Neuveglise C."/>
            <person name="Talla E."/>
            <person name="Goffard N."/>
            <person name="Frangeul L."/>
            <person name="Aigle M."/>
            <person name="Anthouard V."/>
            <person name="Babour A."/>
            <person name="Barbe V."/>
            <person name="Barnay S."/>
            <person name="Blanchin S."/>
            <person name="Beckerich J.M."/>
            <person name="Beyne E."/>
            <person name="Bleykasten C."/>
            <person name="Boisrame A."/>
            <person name="Boyer J."/>
            <person name="Cattolico L."/>
            <person name="Confanioleri F."/>
            <person name="de Daruvar A."/>
            <person name="Despons L."/>
            <person name="Fabre E."/>
            <person name="Fairhead C."/>
            <person name="Ferry-Dumazet H."/>
            <person name="Groppi A."/>
            <person name="Hantraye F."/>
            <person name="Hennequin C."/>
            <person name="Jauniaux N."/>
            <person name="Joyet P."/>
            <person name="Kachouri R."/>
            <person name="Kerrest A."/>
            <person name="Koszul R."/>
            <person name="Lemaire M."/>
            <person name="Lesur I."/>
            <person name="Ma L."/>
            <person name="Muller H."/>
            <person name="Nicaud J.M."/>
            <person name="Nikolski M."/>
            <person name="Oztas S."/>
            <person name="Ozier-Kalogeropoulos O."/>
            <person name="Pellenz S."/>
            <person name="Potier S."/>
            <person name="Richard G.F."/>
            <person name="Straub M.L."/>
            <person name="Suleau A."/>
            <person name="Swennene D."/>
            <person name="Tekaia F."/>
            <person name="Wesolowski-Louvel M."/>
            <person name="Westhof E."/>
            <person name="Wirth B."/>
            <person name="Zeniou-Meyer M."/>
            <person name="Zivanovic I."/>
            <person name="Bolotin-Fukuhara M."/>
            <person name="Thierry A."/>
            <person name="Bouchier C."/>
            <person name="Caudron B."/>
            <person name="Scarpelli C."/>
            <person name="Gaillardin C."/>
            <person name="Weissenbach J."/>
            <person name="Wincker P."/>
            <person name="Souciet J.L."/>
        </authorList>
    </citation>
    <scope>NUCLEOTIDE SEQUENCE [LARGE SCALE GENOMIC DNA]</scope>
    <source>
        <strain evidence="5">ATCC 36239 / CBS 767 / BCRC 21394 / JCM 1990 / NBRC 0083 / IGC 2968</strain>
    </source>
</reference>
<evidence type="ECO:0000256" key="2">
    <source>
        <dbReference type="ARBA" id="ARBA00022840"/>
    </source>
</evidence>
<dbReference type="GO" id="GO:0005811">
    <property type="term" value="C:lipid droplet"/>
    <property type="evidence" value="ECO:0007669"/>
    <property type="project" value="EnsemblFungi"/>
</dbReference>
<feature type="transmembrane region" description="Helical" evidence="3">
    <location>
        <begin position="205"/>
        <end position="225"/>
    </location>
</feature>
<dbReference type="InterPro" id="IPR001977">
    <property type="entry name" value="Depp_CoAkinase"/>
</dbReference>
<dbReference type="NCBIfam" id="TIGR00152">
    <property type="entry name" value="dephospho-CoA kinase"/>
    <property type="match status" value="1"/>
</dbReference>
<dbReference type="PANTHER" id="PTHR10695">
    <property type="entry name" value="DEPHOSPHO-COA KINASE-RELATED"/>
    <property type="match status" value="1"/>
</dbReference>
<accession>Q6BI55</accession>
<keyword evidence="5" id="KW-1185">Reference proteome</keyword>
<dbReference type="eggNOG" id="KOG3220">
    <property type="taxonomic scope" value="Eukaryota"/>
</dbReference>
<name>Q6BI55_DEBHA</name>
<dbReference type="AlphaFoldDB" id="Q6BI55"/>
<dbReference type="Pfam" id="PF01121">
    <property type="entry name" value="CoaE"/>
    <property type="match status" value="1"/>
</dbReference>
<dbReference type="GO" id="GO:0004140">
    <property type="term" value="F:dephospho-CoA kinase activity"/>
    <property type="evidence" value="ECO:0007669"/>
    <property type="project" value="InterPro"/>
</dbReference>
<dbReference type="PANTHER" id="PTHR10695:SF46">
    <property type="entry name" value="BIFUNCTIONAL COENZYME A SYNTHASE-RELATED"/>
    <property type="match status" value="1"/>
</dbReference>
<evidence type="ECO:0000313" key="4">
    <source>
        <dbReference type="EMBL" id="CAG90602.2"/>
    </source>
</evidence>
<dbReference type="InParanoid" id="Q6BI55"/>
<dbReference type="OMA" id="CQMDIEQ"/>
<evidence type="ECO:0000256" key="3">
    <source>
        <dbReference type="SAM" id="Phobius"/>
    </source>
</evidence>
<keyword evidence="2" id="KW-0067">ATP-binding</keyword>
<dbReference type="HAMAP" id="MF_00376">
    <property type="entry name" value="Dephospho_CoA_kinase"/>
    <property type="match status" value="1"/>
</dbReference>
<dbReference type="OrthoDB" id="247245at2759"/>
<dbReference type="FunCoup" id="Q6BI55">
    <property type="interactions" value="428"/>
</dbReference>
<evidence type="ECO:0000256" key="1">
    <source>
        <dbReference type="ARBA" id="ARBA00022741"/>
    </source>
</evidence>
<keyword evidence="1" id="KW-0547">Nucleotide-binding</keyword>
<dbReference type="GO" id="GO:0015937">
    <property type="term" value="P:coenzyme A biosynthetic process"/>
    <property type="evidence" value="ECO:0007669"/>
    <property type="project" value="EnsemblFungi"/>
</dbReference>
<dbReference type="GeneID" id="2905030"/>
<dbReference type="SUPFAM" id="SSF52540">
    <property type="entry name" value="P-loop containing nucleoside triphosphate hydrolases"/>
    <property type="match status" value="1"/>
</dbReference>
<sequence>MLIVGLTGGIGAGKSTVSRTLHESHKLTIVDADLIAKEVVNPCRKAYNRILEAFSDEIPDLVDPHNGSLNRAALGSAVFGNKEKLKRLNSIVHPAVRREIIWQIIQAYLSFQSIVVLDVPLLFEAGLNKICGVTVTVTCDKELQVKRIAARNSELSEGDIRKRIDSQMSNEERNYRSDVVIDNSSGLDELKKSVASVVKEIRPNIIFTLLDLFPPFGLLSAIYTFTLRTVSDRFKGTKPSLKND</sequence>
<keyword evidence="3" id="KW-0472">Membrane</keyword>
<protein>
    <submittedName>
        <fullName evidence="4">DEHA2G13310p</fullName>
    </submittedName>
</protein>
<dbReference type="CDD" id="cd02022">
    <property type="entry name" value="DPCK"/>
    <property type="match status" value="1"/>
</dbReference>